<dbReference type="RefSeq" id="XP_058348406.1">
    <property type="nucleotide sequence ID" value="XM_058480842.1"/>
</dbReference>
<reference evidence="2 3" key="1">
    <citation type="submission" date="2023-03" db="EMBL/GenBank/DDBJ databases">
        <title>Genome sequence of Lichtheimia ornata CBS 291.66.</title>
        <authorList>
            <person name="Mohabir J.T."/>
            <person name="Shea T.P."/>
            <person name="Kurbessoian T."/>
            <person name="Berby B."/>
            <person name="Fontaine J."/>
            <person name="Livny J."/>
            <person name="Gnirke A."/>
            <person name="Stajich J.E."/>
            <person name="Cuomo C.A."/>
        </authorList>
    </citation>
    <scope>NUCLEOTIDE SEQUENCE [LARGE SCALE GENOMIC DNA]</scope>
    <source>
        <strain evidence="2">CBS 291.66</strain>
    </source>
</reference>
<dbReference type="GeneID" id="83208157"/>
<protein>
    <submittedName>
        <fullName evidence="2">Uncharacterized protein</fullName>
    </submittedName>
</protein>
<organism evidence="2 3">
    <name type="scientific">Lichtheimia ornata</name>
    <dbReference type="NCBI Taxonomy" id="688661"/>
    <lineage>
        <taxon>Eukaryota</taxon>
        <taxon>Fungi</taxon>
        <taxon>Fungi incertae sedis</taxon>
        <taxon>Mucoromycota</taxon>
        <taxon>Mucoromycotina</taxon>
        <taxon>Mucoromycetes</taxon>
        <taxon>Mucorales</taxon>
        <taxon>Lichtheimiaceae</taxon>
        <taxon>Lichtheimia</taxon>
    </lineage>
</organism>
<evidence type="ECO:0000313" key="2">
    <source>
        <dbReference type="EMBL" id="KAJ8663494.1"/>
    </source>
</evidence>
<dbReference type="EMBL" id="JARTCD010000002">
    <property type="protein sequence ID" value="KAJ8663494.1"/>
    <property type="molecule type" value="Genomic_DNA"/>
</dbReference>
<dbReference type="Proteomes" id="UP001234581">
    <property type="component" value="Unassembled WGS sequence"/>
</dbReference>
<gene>
    <name evidence="2" type="ORF">O0I10_000736</name>
</gene>
<evidence type="ECO:0000313" key="3">
    <source>
        <dbReference type="Proteomes" id="UP001234581"/>
    </source>
</evidence>
<keyword evidence="1" id="KW-1133">Transmembrane helix</keyword>
<evidence type="ECO:0000256" key="1">
    <source>
        <dbReference type="SAM" id="Phobius"/>
    </source>
</evidence>
<keyword evidence="3" id="KW-1185">Reference proteome</keyword>
<proteinExistence type="predicted"/>
<dbReference type="AlphaFoldDB" id="A0AAD8DHS9"/>
<sequence>MYSVHWGEHVVNGNTFQLQTFNNKYARDLPMTQASIAIQRVAVLSFIQDPKGTSRVVCMLSMVVIKESRNLLLLWVCRHEKRMLLLPYTSFTVAWTCWMMVPLAATRYGSQSKNAVWLAQWYAWMALDVQSKTC</sequence>
<comment type="caution">
    <text evidence="2">The sequence shown here is derived from an EMBL/GenBank/DDBJ whole genome shotgun (WGS) entry which is preliminary data.</text>
</comment>
<keyword evidence="1" id="KW-0812">Transmembrane</keyword>
<keyword evidence="1" id="KW-0472">Membrane</keyword>
<feature type="transmembrane region" description="Helical" evidence="1">
    <location>
        <begin position="85"/>
        <end position="105"/>
    </location>
</feature>
<accession>A0AAD8DHS9</accession>
<name>A0AAD8DHS9_9FUNG</name>